<evidence type="ECO:0000256" key="4">
    <source>
        <dbReference type="ARBA" id="ARBA00004779"/>
    </source>
</evidence>
<dbReference type="PANTHER" id="PTHR22888:SF9">
    <property type="entry name" value="CYTOCHROME C OXIDASE SUBUNIT 2"/>
    <property type="match status" value="1"/>
</dbReference>
<evidence type="ECO:0000256" key="15">
    <source>
        <dbReference type="ARBA" id="ARBA00022723"/>
    </source>
</evidence>
<comment type="catalytic activity">
    <reaction evidence="25">
        <text>4 Fe(II)-[cytochrome c] + O2 + 8 H(+)(in) = 4 Fe(III)-[cytochrome c] + 2 H2O + 4 H(+)(out)</text>
        <dbReference type="Rhea" id="RHEA:11436"/>
        <dbReference type="Rhea" id="RHEA-COMP:10350"/>
        <dbReference type="Rhea" id="RHEA-COMP:14399"/>
        <dbReference type="ChEBI" id="CHEBI:15377"/>
        <dbReference type="ChEBI" id="CHEBI:15378"/>
        <dbReference type="ChEBI" id="CHEBI:15379"/>
        <dbReference type="ChEBI" id="CHEBI:29033"/>
        <dbReference type="ChEBI" id="CHEBI:29034"/>
        <dbReference type="EC" id="7.1.1.9"/>
    </reaction>
</comment>
<comment type="pathway">
    <text evidence="4">Nitrogen metabolism; nitrate reduction (denitrification); dinitrogen from nitrate: step 4/4.</text>
</comment>
<comment type="function">
    <text evidence="21">Subunits I and II form the functional core of the enzyme complex. Electrons originating in cytochrome c are transferred via heme a and Cu(A) to the binuclear center formed by heme a3 and Cu(B).</text>
</comment>
<sequence length="312" mass="34896">MPSHRRTRRRVVRSLALTGVVALTAAACAPADQHPSEPGLGVDVGFLPTERGLTDRVDGIIDLWNGAWIAALFVGVVVWGLTIWCVLAYRKRKNDNQLPVQVRYHVPLELMYTALPLLMVGVLFYFSSGITNDVNRVGDEVGYGVNQAAHTEITPEDSNADLAIEVYAKQWSWDFNYLSDDVYYAGGRVSINGEDGTDELPTLYLPVGETVTFTVHTRDVAHAFWIPAFLYKVDAIPGRVNTFQVTPQQEGVYSGKCAELCGEFHAEMLFDVAVVDRQTYDEQMQRLRDAGQTGRLGDEYNRQYMVTQEETH</sequence>
<evidence type="ECO:0000256" key="12">
    <source>
        <dbReference type="ARBA" id="ARBA00022448"/>
    </source>
</evidence>
<dbReference type="InterPro" id="IPR008972">
    <property type="entry name" value="Cupredoxin"/>
</dbReference>
<evidence type="ECO:0000256" key="13">
    <source>
        <dbReference type="ARBA" id="ARBA00022660"/>
    </source>
</evidence>
<evidence type="ECO:0000256" key="3">
    <source>
        <dbReference type="ARBA" id="ARBA00004141"/>
    </source>
</evidence>
<feature type="transmembrane region" description="Helical" evidence="27">
    <location>
        <begin position="110"/>
        <end position="127"/>
    </location>
</feature>
<comment type="subunit">
    <text evidence="8">Homodimer.</text>
</comment>
<dbReference type="Pfam" id="PF00116">
    <property type="entry name" value="COX2"/>
    <property type="match status" value="1"/>
</dbReference>
<accession>A0ABW4L664</accession>
<comment type="similarity">
    <text evidence="5">In the C-terminal section; belongs to the cytochrome c oxidase subunit 2 family.</text>
</comment>
<evidence type="ECO:0000256" key="14">
    <source>
        <dbReference type="ARBA" id="ARBA00022692"/>
    </source>
</evidence>
<evidence type="ECO:0000256" key="6">
    <source>
        <dbReference type="ARBA" id="ARBA00007866"/>
    </source>
</evidence>
<dbReference type="InterPro" id="IPR001505">
    <property type="entry name" value="Copper_CuA"/>
</dbReference>
<evidence type="ECO:0000256" key="20">
    <source>
        <dbReference type="ARBA" id="ARBA00023136"/>
    </source>
</evidence>
<dbReference type="InterPro" id="IPR006311">
    <property type="entry name" value="TAT_signal"/>
</dbReference>
<organism evidence="30 31">
    <name type="scientific">Georgenia deserti</name>
    <dbReference type="NCBI Taxonomy" id="2093781"/>
    <lineage>
        <taxon>Bacteria</taxon>
        <taxon>Bacillati</taxon>
        <taxon>Actinomycetota</taxon>
        <taxon>Actinomycetes</taxon>
        <taxon>Micrococcales</taxon>
        <taxon>Bogoriellaceae</taxon>
        <taxon>Georgenia</taxon>
    </lineage>
</organism>
<evidence type="ECO:0000256" key="5">
    <source>
        <dbReference type="ARBA" id="ARBA00006790"/>
    </source>
</evidence>
<evidence type="ECO:0000256" key="8">
    <source>
        <dbReference type="ARBA" id="ARBA00011738"/>
    </source>
</evidence>
<keyword evidence="18 27" id="KW-1133">Transmembrane helix</keyword>
<comment type="catalytic activity">
    <reaction evidence="26">
        <text>N2 + 2 Fe(III)-[cytochrome c] + H2O = nitrous oxide + 2 Fe(II)-[cytochrome c] + 2 H(+)</text>
        <dbReference type="Rhea" id="RHEA:43108"/>
        <dbReference type="Rhea" id="RHEA-COMP:10350"/>
        <dbReference type="Rhea" id="RHEA-COMP:14399"/>
        <dbReference type="ChEBI" id="CHEBI:15377"/>
        <dbReference type="ChEBI" id="CHEBI:15378"/>
        <dbReference type="ChEBI" id="CHEBI:17045"/>
        <dbReference type="ChEBI" id="CHEBI:17997"/>
        <dbReference type="ChEBI" id="CHEBI:29033"/>
        <dbReference type="ChEBI" id="CHEBI:29034"/>
        <dbReference type="EC" id="1.7.2.4"/>
    </reaction>
</comment>
<evidence type="ECO:0000256" key="9">
    <source>
        <dbReference type="ARBA" id="ARBA00011896"/>
    </source>
</evidence>
<evidence type="ECO:0000256" key="27">
    <source>
        <dbReference type="SAM" id="Phobius"/>
    </source>
</evidence>
<keyword evidence="19" id="KW-0186">Copper</keyword>
<evidence type="ECO:0000256" key="19">
    <source>
        <dbReference type="ARBA" id="ARBA00023008"/>
    </source>
</evidence>
<dbReference type="SUPFAM" id="SSF81464">
    <property type="entry name" value="Cytochrome c oxidase subunit II-like, transmembrane region"/>
    <property type="match status" value="1"/>
</dbReference>
<dbReference type="EC" id="1.7.2.4" evidence="9"/>
<evidence type="ECO:0000256" key="10">
    <source>
        <dbReference type="ARBA" id="ARBA00012949"/>
    </source>
</evidence>
<feature type="signal peptide" evidence="28">
    <location>
        <begin position="1"/>
        <end position="29"/>
    </location>
</feature>
<evidence type="ECO:0000256" key="24">
    <source>
        <dbReference type="ARBA" id="ARBA00032847"/>
    </source>
</evidence>
<comment type="caution">
    <text evidence="30">The sequence shown here is derived from an EMBL/GenBank/DDBJ whole genome shotgun (WGS) entry which is preliminary data.</text>
</comment>
<keyword evidence="28" id="KW-0732">Signal</keyword>
<keyword evidence="13" id="KW-0679">Respiratory chain</keyword>
<keyword evidence="15" id="KW-0479">Metal-binding</keyword>
<dbReference type="EMBL" id="JBHUEE010000008">
    <property type="protein sequence ID" value="MFD1719076.1"/>
    <property type="molecule type" value="Genomic_DNA"/>
</dbReference>
<dbReference type="PRINTS" id="PR01166">
    <property type="entry name" value="CYCOXIDASEII"/>
</dbReference>
<keyword evidence="16" id="KW-1278">Translocase</keyword>
<evidence type="ECO:0000256" key="21">
    <source>
        <dbReference type="ARBA" id="ARBA00024688"/>
    </source>
</evidence>
<comment type="function">
    <text evidence="2">Nitrous-oxide reductase is part of a bacterial respiratory system which is activated under anaerobic conditions in the presence of nitrate or nitrous oxide.</text>
</comment>
<comment type="similarity">
    <text evidence="7">Belongs to the NosZ family.</text>
</comment>
<dbReference type="PROSITE" id="PS51318">
    <property type="entry name" value="TAT"/>
    <property type="match status" value="1"/>
</dbReference>
<dbReference type="PROSITE" id="PS50857">
    <property type="entry name" value="COX2_CUA"/>
    <property type="match status" value="1"/>
</dbReference>
<keyword evidence="31" id="KW-1185">Reference proteome</keyword>
<dbReference type="InterPro" id="IPR045187">
    <property type="entry name" value="CcO_II"/>
</dbReference>
<feature type="transmembrane region" description="Helical" evidence="27">
    <location>
        <begin position="67"/>
        <end position="89"/>
    </location>
</feature>
<dbReference type="RefSeq" id="WP_388008641.1">
    <property type="nucleotide sequence ID" value="NZ_JBHUEE010000008.1"/>
</dbReference>
<evidence type="ECO:0000256" key="11">
    <source>
        <dbReference type="ARBA" id="ARBA00016560"/>
    </source>
</evidence>
<evidence type="ECO:0000256" key="7">
    <source>
        <dbReference type="ARBA" id="ARBA00010372"/>
    </source>
</evidence>
<evidence type="ECO:0000259" key="29">
    <source>
        <dbReference type="PROSITE" id="PS50857"/>
    </source>
</evidence>
<evidence type="ECO:0000256" key="22">
    <source>
        <dbReference type="ARBA" id="ARBA00031077"/>
    </source>
</evidence>
<evidence type="ECO:0000256" key="28">
    <source>
        <dbReference type="SAM" id="SignalP"/>
    </source>
</evidence>
<keyword evidence="12" id="KW-0813">Transport</keyword>
<keyword evidence="14 27" id="KW-0812">Transmembrane</keyword>
<comment type="similarity">
    <text evidence="6">Belongs to the cytochrome c oxidase subunit 2 family.</text>
</comment>
<dbReference type="Gene3D" id="2.60.40.420">
    <property type="entry name" value="Cupredoxins - blue copper proteins"/>
    <property type="match status" value="1"/>
</dbReference>
<dbReference type="SUPFAM" id="SSF49503">
    <property type="entry name" value="Cupredoxins"/>
    <property type="match status" value="1"/>
</dbReference>
<dbReference type="Proteomes" id="UP001597277">
    <property type="component" value="Unassembled WGS sequence"/>
</dbReference>
<dbReference type="Gene3D" id="1.10.287.90">
    <property type="match status" value="1"/>
</dbReference>
<dbReference type="InterPro" id="IPR014222">
    <property type="entry name" value="Cyt_c_oxidase_su2"/>
</dbReference>
<dbReference type="PROSITE" id="PS00078">
    <property type="entry name" value="COX2"/>
    <property type="match status" value="1"/>
</dbReference>
<dbReference type="EC" id="7.1.1.9" evidence="10"/>
<evidence type="ECO:0000256" key="23">
    <source>
        <dbReference type="ARBA" id="ARBA00031399"/>
    </source>
</evidence>
<dbReference type="InterPro" id="IPR036257">
    <property type="entry name" value="Cyt_c_oxidase_su2_TM_sf"/>
</dbReference>
<dbReference type="CDD" id="cd13919">
    <property type="entry name" value="CuRO_HCO_II_like_5"/>
    <property type="match status" value="1"/>
</dbReference>
<feature type="domain" description="Cytochrome oxidase subunit II copper A binding" evidence="29">
    <location>
        <begin position="159"/>
        <end position="286"/>
    </location>
</feature>
<proteinExistence type="inferred from homology"/>
<evidence type="ECO:0000313" key="31">
    <source>
        <dbReference type="Proteomes" id="UP001597277"/>
    </source>
</evidence>
<gene>
    <name evidence="30" type="primary">coxB</name>
    <name evidence="30" type="ORF">ACFSE6_14620</name>
</gene>
<evidence type="ECO:0000256" key="25">
    <source>
        <dbReference type="ARBA" id="ARBA00047816"/>
    </source>
</evidence>
<comment type="subcellular location">
    <subcellularLocation>
        <location evidence="3">Membrane</location>
        <topology evidence="3">Multi-pass membrane protein</topology>
    </subcellularLocation>
</comment>
<comment type="cofactor">
    <cofactor evidence="1">
        <name>Ca(2+)</name>
        <dbReference type="ChEBI" id="CHEBI:29108"/>
    </cofactor>
</comment>
<dbReference type="InterPro" id="IPR002429">
    <property type="entry name" value="CcO_II-like_C"/>
</dbReference>
<evidence type="ECO:0000256" key="18">
    <source>
        <dbReference type="ARBA" id="ARBA00022989"/>
    </source>
</evidence>
<dbReference type="PROSITE" id="PS51257">
    <property type="entry name" value="PROKAR_LIPOPROTEIN"/>
    <property type="match status" value="1"/>
</dbReference>
<evidence type="ECO:0000256" key="17">
    <source>
        <dbReference type="ARBA" id="ARBA00022982"/>
    </source>
</evidence>
<dbReference type="PANTHER" id="PTHR22888">
    <property type="entry name" value="CYTOCHROME C OXIDASE, SUBUNIT II"/>
    <property type="match status" value="1"/>
</dbReference>
<evidence type="ECO:0000256" key="26">
    <source>
        <dbReference type="ARBA" id="ARBA00049555"/>
    </source>
</evidence>
<evidence type="ECO:0000256" key="16">
    <source>
        <dbReference type="ARBA" id="ARBA00022967"/>
    </source>
</evidence>
<reference evidence="31" key="1">
    <citation type="journal article" date="2019" name="Int. J. Syst. Evol. Microbiol.">
        <title>The Global Catalogue of Microorganisms (GCM) 10K type strain sequencing project: providing services to taxonomists for standard genome sequencing and annotation.</title>
        <authorList>
            <consortium name="The Broad Institute Genomics Platform"/>
            <consortium name="The Broad Institute Genome Sequencing Center for Infectious Disease"/>
            <person name="Wu L."/>
            <person name="Ma J."/>
        </authorList>
    </citation>
    <scope>NUCLEOTIDE SEQUENCE [LARGE SCALE GENOMIC DNA]</scope>
    <source>
        <strain evidence="31">JCM 17130</strain>
    </source>
</reference>
<keyword evidence="20 27" id="KW-0472">Membrane</keyword>
<protein>
    <recommendedName>
        <fullName evidence="11">Nitrous-oxide reductase</fullName>
        <ecNumber evidence="9">1.7.2.4</ecNumber>
        <ecNumber evidence="10">7.1.1.9</ecNumber>
    </recommendedName>
    <alternativeName>
        <fullName evidence="23">Cytochrome aa3 subunit 2</fullName>
    </alternativeName>
    <alternativeName>
        <fullName evidence="22">N(2)OR</fullName>
    </alternativeName>
    <alternativeName>
        <fullName evidence="24">N2O reductase</fullName>
    </alternativeName>
</protein>
<evidence type="ECO:0000256" key="2">
    <source>
        <dbReference type="ARBA" id="ARBA00003034"/>
    </source>
</evidence>
<evidence type="ECO:0000256" key="1">
    <source>
        <dbReference type="ARBA" id="ARBA00001913"/>
    </source>
</evidence>
<dbReference type="NCBIfam" id="TIGR02866">
    <property type="entry name" value="CoxB"/>
    <property type="match status" value="1"/>
</dbReference>
<name>A0ABW4L664_9MICO</name>
<evidence type="ECO:0000313" key="30">
    <source>
        <dbReference type="EMBL" id="MFD1719076.1"/>
    </source>
</evidence>
<feature type="chain" id="PRO_5046754657" description="Nitrous-oxide reductase" evidence="28">
    <location>
        <begin position="30"/>
        <end position="312"/>
    </location>
</feature>
<keyword evidence="17" id="KW-0249">Electron transport</keyword>